<proteinExistence type="predicted"/>
<evidence type="ECO:0000256" key="6">
    <source>
        <dbReference type="SAM" id="SignalP"/>
    </source>
</evidence>
<keyword evidence="6" id="KW-0732">Signal</keyword>
<dbReference type="PROSITE" id="PS51782">
    <property type="entry name" value="LYSM"/>
    <property type="match status" value="2"/>
</dbReference>
<organism evidence="8 9">
    <name type="scientific">Arsukibacterium indicum</name>
    <dbReference type="NCBI Taxonomy" id="2848612"/>
    <lineage>
        <taxon>Bacteria</taxon>
        <taxon>Pseudomonadati</taxon>
        <taxon>Pseudomonadota</taxon>
        <taxon>Gammaproteobacteria</taxon>
        <taxon>Chromatiales</taxon>
        <taxon>Chromatiaceae</taxon>
        <taxon>Arsukibacterium</taxon>
    </lineage>
</organism>
<name>A0ABS6MNR3_9GAMM</name>
<dbReference type="CDD" id="cd00118">
    <property type="entry name" value="LysM"/>
    <property type="match status" value="2"/>
</dbReference>
<dbReference type="InterPro" id="IPR051012">
    <property type="entry name" value="CellSynth/LPSAsmb/PSIAsmb"/>
</dbReference>
<feature type="compositionally biased region" description="Polar residues" evidence="5">
    <location>
        <begin position="462"/>
        <end position="501"/>
    </location>
</feature>
<feature type="domain" description="LysM" evidence="7">
    <location>
        <begin position="571"/>
        <end position="615"/>
    </location>
</feature>
<dbReference type="InterPro" id="IPR013360">
    <property type="entry name" value="Pilus_4_PilW"/>
</dbReference>
<dbReference type="PANTHER" id="PTHR45586">
    <property type="entry name" value="TPR REPEAT-CONTAINING PROTEIN PA4667"/>
    <property type="match status" value="1"/>
</dbReference>
<evidence type="ECO:0000313" key="9">
    <source>
        <dbReference type="Proteomes" id="UP000704611"/>
    </source>
</evidence>
<keyword evidence="9" id="KW-1185">Reference proteome</keyword>
<dbReference type="EMBL" id="JAHRID010000006">
    <property type="protein sequence ID" value="MBV2130009.1"/>
    <property type="molecule type" value="Genomic_DNA"/>
</dbReference>
<feature type="coiled-coil region" evidence="4">
    <location>
        <begin position="393"/>
        <end position="429"/>
    </location>
</feature>
<feature type="compositionally biased region" description="Low complexity" evidence="5">
    <location>
        <begin position="444"/>
        <end position="454"/>
    </location>
</feature>
<dbReference type="PANTHER" id="PTHR45586:SF1">
    <property type="entry name" value="LIPOPOLYSACCHARIDE ASSEMBLY PROTEIN B"/>
    <property type="match status" value="1"/>
</dbReference>
<dbReference type="Pfam" id="PF01476">
    <property type="entry name" value="LysM"/>
    <property type="match status" value="2"/>
</dbReference>
<dbReference type="PROSITE" id="PS50005">
    <property type="entry name" value="TPR"/>
    <property type="match status" value="1"/>
</dbReference>
<dbReference type="SMART" id="SM00257">
    <property type="entry name" value="LysM"/>
    <property type="match status" value="2"/>
</dbReference>
<dbReference type="PROSITE" id="PS51257">
    <property type="entry name" value="PROKAR_LIPOPROTEIN"/>
    <property type="match status" value="1"/>
</dbReference>
<dbReference type="InterPro" id="IPR018392">
    <property type="entry name" value="LysM"/>
</dbReference>
<evidence type="ECO:0000256" key="2">
    <source>
        <dbReference type="ARBA" id="ARBA00022803"/>
    </source>
</evidence>
<evidence type="ECO:0000256" key="5">
    <source>
        <dbReference type="SAM" id="MobiDB-lite"/>
    </source>
</evidence>
<feature type="chain" id="PRO_5047291338" evidence="6">
    <location>
        <begin position="21"/>
        <end position="696"/>
    </location>
</feature>
<feature type="signal peptide" evidence="6">
    <location>
        <begin position="1"/>
        <end position="20"/>
    </location>
</feature>
<evidence type="ECO:0000256" key="3">
    <source>
        <dbReference type="PROSITE-ProRule" id="PRU00339"/>
    </source>
</evidence>
<gene>
    <name evidence="8" type="primary">pilW</name>
    <name evidence="8" type="ORF">KQY15_13035</name>
</gene>
<feature type="domain" description="LysM" evidence="7">
    <location>
        <begin position="644"/>
        <end position="688"/>
    </location>
</feature>
<evidence type="ECO:0000313" key="8">
    <source>
        <dbReference type="EMBL" id="MBV2130009.1"/>
    </source>
</evidence>
<accession>A0ABS6MNR3</accession>
<keyword evidence="1" id="KW-0677">Repeat</keyword>
<dbReference type="SMART" id="SM00028">
    <property type="entry name" value="TPR"/>
    <property type="match status" value="5"/>
</dbReference>
<protein>
    <submittedName>
        <fullName evidence="8">Type IV pilus biogenesis/stability protein PilW</fullName>
    </submittedName>
</protein>
<dbReference type="NCBIfam" id="TIGR02521">
    <property type="entry name" value="type_IV_pilW"/>
    <property type="match status" value="1"/>
</dbReference>
<comment type="caution">
    <text evidence="8">The sequence shown here is derived from an EMBL/GenBank/DDBJ whole genome shotgun (WGS) entry which is preliminary data.</text>
</comment>
<evidence type="ECO:0000256" key="1">
    <source>
        <dbReference type="ARBA" id="ARBA00022737"/>
    </source>
</evidence>
<feature type="repeat" description="TPR" evidence="3">
    <location>
        <begin position="79"/>
        <end position="112"/>
    </location>
</feature>
<keyword evidence="4" id="KW-0175">Coiled coil</keyword>
<evidence type="ECO:0000259" key="7">
    <source>
        <dbReference type="PROSITE" id="PS51782"/>
    </source>
</evidence>
<reference evidence="8 9" key="1">
    <citation type="submission" date="2021-06" db="EMBL/GenBank/DDBJ databases">
        <title>Rheinheimera indica sp. nov., isolated from deep-sea sediment.</title>
        <authorList>
            <person name="Wang Z."/>
            <person name="Zhang X.-Y."/>
        </authorList>
    </citation>
    <scope>NUCLEOTIDE SEQUENCE [LARGE SCALE GENOMIC DNA]</scope>
    <source>
        <strain evidence="8 9">SM2107</strain>
    </source>
</reference>
<feature type="region of interest" description="Disordered" evidence="5">
    <location>
        <begin position="444"/>
        <end position="501"/>
    </location>
</feature>
<dbReference type="Pfam" id="PF13431">
    <property type="entry name" value="TPR_17"/>
    <property type="match status" value="1"/>
</dbReference>
<keyword evidence="2 3" id="KW-0802">TPR repeat</keyword>
<dbReference type="Proteomes" id="UP000704611">
    <property type="component" value="Unassembled WGS sequence"/>
</dbReference>
<sequence length="696" mass="75516">MVMQKFSLGLALCVSLTLTACVSESSYVGSDRQVGERSLDNSEAARTRISLGLNYLRRGDTTQAKYNLERAKAFAPDLPEVYNALAFYYQSVGEHAQAEAAYQQALDKDSNNADAYNNYGAFLCQIGKYNEAEQLLLKAISRPGYIRVAESYENLALCQLDQQGFSKAKTFLESSVSHNGTRISSLINLAALNYAMGDNVEAKTALQRIQRLGRVSARSTLLNYLVAEKQGDVSTMKHAEQLLLTLYIDTPEARLLLQQRLLESEFEQLREQYKLSLMANIVLPEGTLTDVVPTGPVANPRLKVVRRKSPGQSTLEDDPVEQPVKTATETARTTTAASSVASQAIAGVLVTSPLPAADDAVATAQTAQQIADEQAATNASKLAQQQAAEQQALAEAETARQLTARQLAEQQATEKLAAEKLAAEKLAAEKQVADQLAASQLAEQQAAEPVAAEEPVADMASQPATRQQAADTEPPQTTFEQTADTESAQTSGQRSEQNNDSQLVLAATPPLSLPVETVLAESAIASAEATVDSPANVDNTVSDDVTDSIAQAETESAQPSAVSAATEPPAEFHIVQEGESLYAISVAHNIRLARLMEWNQLTPESVIKTGQRIWLAEVGDEQLQQQQTVARLTEFNEPLEATEPYHQVAAGETMFGISYRYNIRLERFMAWNDLTEQSKLQVGQQVLVIDPARIEP</sequence>
<evidence type="ECO:0000256" key="4">
    <source>
        <dbReference type="SAM" id="Coils"/>
    </source>
</evidence>
<dbReference type="InterPro" id="IPR019734">
    <property type="entry name" value="TPR_rpt"/>
</dbReference>